<dbReference type="Proteomes" id="UP000294621">
    <property type="component" value="Unassembled WGS sequence"/>
</dbReference>
<protein>
    <recommendedName>
        <fullName evidence="5">Lipoprotein</fullName>
    </recommendedName>
</protein>
<dbReference type="STRING" id="683150.G205_14738"/>
<proteinExistence type="predicted"/>
<dbReference type="EMBL" id="SMZQ01000001">
    <property type="protein sequence ID" value="TDL41327.1"/>
    <property type="molecule type" value="Genomic_DNA"/>
</dbReference>
<sequence length="152" mass="14954">MKKTLALVAAAGLAALTACSVSAPAPAGQAPSESVAPASGGTEPAPSAPSGATASGAREACERFNSLFAEYAAVRADDPGGYEDIYLQAEDAKDAVAGDLRGLFAALSLLAIDHSSAAEAGGAPAQESRDAVRDAVFANSGTCTAEGVTLRL</sequence>
<reference evidence="3 4" key="1">
    <citation type="submission" date="2019-03" db="EMBL/GenBank/DDBJ databases">
        <title>Genome Sequencing and Assembly of Various Microbes Isolated from Partially Reclaimed Soil and Acid Mine Drainage (AMD) Site.</title>
        <authorList>
            <person name="Steinbock B."/>
            <person name="Bechtold R."/>
            <person name="Sevigny J.L."/>
            <person name="Thomas D."/>
            <person name="Cuthill L.R."/>
            <person name="Aveiro Johannsen E.J."/>
            <person name="Thomas K."/>
            <person name="Ghosh A."/>
        </authorList>
    </citation>
    <scope>NUCLEOTIDE SEQUENCE [LARGE SCALE GENOMIC DNA]</scope>
    <source>
        <strain evidence="3 4">S-A1</strain>
    </source>
</reference>
<feature type="compositionally biased region" description="Low complexity" evidence="1">
    <location>
        <begin position="36"/>
        <end position="57"/>
    </location>
</feature>
<organism evidence="3 4">
    <name type="scientific">Arthrobacter nitrophenolicus</name>
    <dbReference type="NCBI Taxonomy" id="683150"/>
    <lineage>
        <taxon>Bacteria</taxon>
        <taxon>Bacillati</taxon>
        <taxon>Actinomycetota</taxon>
        <taxon>Actinomycetes</taxon>
        <taxon>Micrococcales</taxon>
        <taxon>Micrococcaceae</taxon>
        <taxon>Arthrobacter</taxon>
    </lineage>
</organism>
<feature type="signal peptide" evidence="2">
    <location>
        <begin position="1"/>
        <end position="27"/>
    </location>
</feature>
<dbReference type="RefSeq" id="WP_133345780.1">
    <property type="nucleotide sequence ID" value="NZ_SMZQ01000001.1"/>
</dbReference>
<feature type="chain" id="PRO_5039717013" description="Lipoprotein" evidence="2">
    <location>
        <begin position="28"/>
        <end position="152"/>
    </location>
</feature>
<dbReference type="OrthoDB" id="4949867at2"/>
<evidence type="ECO:0000313" key="4">
    <source>
        <dbReference type="Proteomes" id="UP000294621"/>
    </source>
</evidence>
<dbReference type="PROSITE" id="PS51257">
    <property type="entry name" value="PROKAR_LIPOPROTEIN"/>
    <property type="match status" value="1"/>
</dbReference>
<evidence type="ECO:0000256" key="2">
    <source>
        <dbReference type="SAM" id="SignalP"/>
    </source>
</evidence>
<gene>
    <name evidence="3" type="ORF">E2R57_01280</name>
</gene>
<name>A0A4R5YBC0_9MICC</name>
<feature type="region of interest" description="Disordered" evidence="1">
    <location>
        <begin position="26"/>
        <end position="57"/>
    </location>
</feature>
<evidence type="ECO:0000313" key="3">
    <source>
        <dbReference type="EMBL" id="TDL41327.1"/>
    </source>
</evidence>
<comment type="caution">
    <text evidence="3">The sequence shown here is derived from an EMBL/GenBank/DDBJ whole genome shotgun (WGS) entry which is preliminary data.</text>
</comment>
<evidence type="ECO:0000256" key="1">
    <source>
        <dbReference type="SAM" id="MobiDB-lite"/>
    </source>
</evidence>
<dbReference type="AlphaFoldDB" id="A0A4R5YBC0"/>
<keyword evidence="2" id="KW-0732">Signal</keyword>
<accession>A0A4R5YBC0</accession>
<evidence type="ECO:0008006" key="5">
    <source>
        <dbReference type="Google" id="ProtNLM"/>
    </source>
</evidence>